<sequence length="141" mass="14268">MQTSARNRFEGTVSAVKPGAVNDEIELTLAGGERLSAVVTHESAVSLGLAVGAEAVALVKAPWIVLVTDAAGYRFSARNQFSGAVIALTRGAVNTVVDVTSGDLVISAVVTNDSVDSLGLAEGVAATAIFKASNVILATRA</sequence>
<dbReference type="InterPro" id="IPR005116">
    <property type="entry name" value="Transp-assoc_OB_typ1"/>
</dbReference>
<dbReference type="EMBL" id="CP035491">
    <property type="protein sequence ID" value="QAY72651.1"/>
    <property type="molecule type" value="Genomic_DNA"/>
</dbReference>
<dbReference type="PANTHER" id="PTHR30432:SF1">
    <property type="entry name" value="DNA-BINDING TRANSCRIPTIONAL DUAL REGULATOR MODE"/>
    <property type="match status" value="1"/>
</dbReference>
<dbReference type="InterPro" id="IPR051815">
    <property type="entry name" value="Molybdate_resp_trans_reg"/>
</dbReference>
<dbReference type="NCBIfam" id="TIGR00638">
    <property type="entry name" value="Mop"/>
    <property type="match status" value="2"/>
</dbReference>
<feature type="domain" description="Mop" evidence="3">
    <location>
        <begin position="74"/>
        <end position="139"/>
    </location>
</feature>
<protein>
    <submittedName>
        <fullName evidence="4">Transporter</fullName>
    </submittedName>
</protein>
<proteinExistence type="predicted"/>
<evidence type="ECO:0000256" key="2">
    <source>
        <dbReference type="PROSITE-ProRule" id="PRU01213"/>
    </source>
</evidence>
<dbReference type="RefSeq" id="WP_129189081.1">
    <property type="nucleotide sequence ID" value="NZ_CP035491.1"/>
</dbReference>
<keyword evidence="1 2" id="KW-0500">Molybdenum</keyword>
<name>A0A4V0YGW7_9MICO</name>
<keyword evidence="5" id="KW-1185">Reference proteome</keyword>
<dbReference type="PANTHER" id="PTHR30432">
    <property type="entry name" value="TRANSCRIPTIONAL REGULATOR MODE"/>
    <property type="match status" value="1"/>
</dbReference>
<dbReference type="PROSITE" id="PS51866">
    <property type="entry name" value="MOP"/>
    <property type="match status" value="2"/>
</dbReference>
<accession>A0A4V0YGW7</accession>
<organism evidence="4 5">
    <name type="scientific">Agromyces protaetiae</name>
    <dbReference type="NCBI Taxonomy" id="2509455"/>
    <lineage>
        <taxon>Bacteria</taxon>
        <taxon>Bacillati</taxon>
        <taxon>Actinomycetota</taxon>
        <taxon>Actinomycetes</taxon>
        <taxon>Micrococcales</taxon>
        <taxon>Microbacteriaceae</taxon>
        <taxon>Agromyces</taxon>
    </lineage>
</organism>
<dbReference type="Pfam" id="PF03459">
    <property type="entry name" value="TOBE"/>
    <property type="match status" value="2"/>
</dbReference>
<dbReference type="OrthoDB" id="122515at2"/>
<dbReference type="Proteomes" id="UP000291259">
    <property type="component" value="Chromosome"/>
</dbReference>
<feature type="domain" description="Mop" evidence="3">
    <location>
        <begin position="2"/>
        <end position="68"/>
    </location>
</feature>
<gene>
    <name evidence="4" type="ORF">ET445_04110</name>
</gene>
<dbReference type="GO" id="GO:0015689">
    <property type="term" value="P:molybdate ion transport"/>
    <property type="evidence" value="ECO:0007669"/>
    <property type="project" value="InterPro"/>
</dbReference>
<evidence type="ECO:0000259" key="3">
    <source>
        <dbReference type="PROSITE" id="PS51866"/>
    </source>
</evidence>
<evidence type="ECO:0000313" key="5">
    <source>
        <dbReference type="Proteomes" id="UP000291259"/>
    </source>
</evidence>
<evidence type="ECO:0000256" key="1">
    <source>
        <dbReference type="ARBA" id="ARBA00022505"/>
    </source>
</evidence>
<dbReference type="SUPFAM" id="SSF50331">
    <property type="entry name" value="MOP-like"/>
    <property type="match status" value="2"/>
</dbReference>
<dbReference type="AlphaFoldDB" id="A0A4V0YGW7"/>
<reference evidence="4 5" key="1">
    <citation type="submission" date="2019-01" db="EMBL/GenBank/DDBJ databases">
        <title>Genome sequencing of strain FW100M-8.</title>
        <authorList>
            <person name="Heo J."/>
            <person name="Kim S.-J."/>
            <person name="Kim J.-S."/>
            <person name="Hong S.-B."/>
            <person name="Kwon S.-W."/>
        </authorList>
    </citation>
    <scope>NUCLEOTIDE SEQUENCE [LARGE SCALE GENOMIC DNA]</scope>
    <source>
        <strain evidence="4 5">FW100M-8</strain>
    </source>
</reference>
<dbReference type="Gene3D" id="2.40.50.100">
    <property type="match status" value="2"/>
</dbReference>
<dbReference type="InterPro" id="IPR004606">
    <property type="entry name" value="Mop_domain"/>
</dbReference>
<evidence type="ECO:0000313" key="4">
    <source>
        <dbReference type="EMBL" id="QAY72651.1"/>
    </source>
</evidence>
<dbReference type="InterPro" id="IPR008995">
    <property type="entry name" value="Mo/tungstate-bd_C_term_dom"/>
</dbReference>
<dbReference type="KEGG" id="agf:ET445_04110"/>